<dbReference type="InterPro" id="IPR026444">
    <property type="entry name" value="Secre_tail"/>
</dbReference>
<gene>
    <name evidence="6" type="ORF">FEN17_05700</name>
</gene>
<feature type="domain" description="Secretion system C-terminal sorting" evidence="5">
    <location>
        <begin position="1282"/>
        <end position="1352"/>
    </location>
</feature>
<dbReference type="GO" id="GO:0033627">
    <property type="term" value="P:cell adhesion mediated by integrin"/>
    <property type="evidence" value="ECO:0007669"/>
    <property type="project" value="TreeGrafter"/>
</dbReference>
<dbReference type="SMART" id="SM00191">
    <property type="entry name" value="Int_alpha"/>
    <property type="match status" value="14"/>
</dbReference>
<accession>A0A5R9L3G3</accession>
<evidence type="ECO:0000313" key="7">
    <source>
        <dbReference type="Proteomes" id="UP000306402"/>
    </source>
</evidence>
<sequence length="1354" mass="142118">MKHTYKSGSLLLLAMVIVGLLYQFADHPWKTQNKPGKLESDSGKPDIPQNTVSQLQEGLEKREYHISFDEQKQSLQSPNRKQNLRAYYKPGKLSIHNRVDSSGQNFQLHLTTAGVYANGQKLYAPEQTAEVSNHENQLDIHSRGFTEQYINSKYGVRQNFIIDKAPDVTESLEVRLAADGLKVRDQQDNELYFYSENKDGKKITRLIYNDLKCWDSHGKALDATLAYQNERIVIKVDVASAMFPVTIDPIITNGNPGNANTTLESNQAGANAGRSVSSAGDVNGDGYSDVIIGAPLYDKGETNEGAVFVHYGSANGISVNPAMILEGNQAEAQFGGKAALAGDVNKDGYGDIIVGASYYDKGQANEGAAFIYHGSANGLSANPAMVLESNQAEARFGISVNLAGDVNADGFSDVVVSAVLYDKGQTNEGAAFVYHGSATGINPNAATTLESNQAEARMGYTASSAGDVNGDGYSDIIVGVYLYDKGEVDEGTALIYHGSALGVSPNVATILESNQATSYFGAFVSFAGDVNGDGYGDVVVGAYLYDNEQTNEGAAFVYLGSAAGLNVNSKKQLEINQSNAQFGYSVNSAGDVNGDGYADIIIGANLYDKGETDEGGAFIFQGSANGISANAASTLESNQTNAQMGWAVASAGDVNGDGYSDVVVGAHLYDKGQADEGAAFVWMGGVTSSPNLVINIFESHQKGARMGSSVAIAGDINGDGYSDLIAGAYNYDNGQINEGAVFIVYGSSLGPNFSLVTVLDIDQSDSSFGVSVSSAGDVNGDGYGDIIVGAPRFSNSETGEGAAFIYYGSSSGINSNSYTKIEGDQVGASAGYSVSNAGDINSDGYGDVLVGVTNYTNGQINEGGVIIVYGSSAGADLGSIEILEANQTNALMGTAVSSGGDVNGDGYNDILIVSDYYSANDIGAVLLYYGSALGIKKEPTLIEQSSGQFTDGISSAGDVNGDGFDDIVVGLPFNLDDMGNLSTAKIKLYYGSALGVDLGAPTILSTDQAYNQMGYSVSHAGDLNSDGYADIVVGAYADDAVPQSNPVNSQTDEGAFYIYYGSTLGLNYQNVFKVQGKMAGAFLGSDVSGGGDVDGDGYSDLIIGASGYSNGQYAEGAAYIYYGNKNGILQNNLRLYNSDLATPINHNQFPPNNFGAGLFTKSFLGGNKGKLVWETKPKGQGFSKGADNVITHSTQSSGSQNVYASLGLSGAELKNVIAKQGAATKVRARVKYDPVLALTGQTYGPWRYLPSYLSGGGVGPVPEEKTAETVRVKTLKNDPVMIYPNPVSDRLTVRSSESSPVANLQLFSALGREVRSSQAGETEMSVTDLVGGTYILVVSHMDGTQSSHKILIKK</sequence>
<name>A0A5R9L3G3_9BACT</name>
<evidence type="ECO:0000256" key="3">
    <source>
        <dbReference type="ARBA" id="ARBA00023180"/>
    </source>
</evidence>
<dbReference type="PANTHER" id="PTHR23220">
    <property type="entry name" value="INTEGRIN ALPHA"/>
    <property type="match status" value="1"/>
</dbReference>
<dbReference type="PROSITE" id="PS51470">
    <property type="entry name" value="FG_GAP"/>
    <property type="match status" value="13"/>
</dbReference>
<dbReference type="Pfam" id="PF13517">
    <property type="entry name" value="FG-GAP_3"/>
    <property type="match status" value="1"/>
</dbReference>
<dbReference type="InterPro" id="IPR013519">
    <property type="entry name" value="Int_alpha_beta-p"/>
</dbReference>
<evidence type="ECO:0000259" key="5">
    <source>
        <dbReference type="Pfam" id="PF18962"/>
    </source>
</evidence>
<keyword evidence="7" id="KW-1185">Reference proteome</keyword>
<dbReference type="InterPro" id="IPR028994">
    <property type="entry name" value="Integrin_alpha_N"/>
</dbReference>
<dbReference type="PRINTS" id="PR01185">
    <property type="entry name" value="INTEGRINA"/>
</dbReference>
<dbReference type="EMBL" id="VCEJ01000002">
    <property type="protein sequence ID" value="TLV03106.1"/>
    <property type="molecule type" value="Genomic_DNA"/>
</dbReference>
<evidence type="ECO:0000256" key="2">
    <source>
        <dbReference type="ARBA" id="ARBA00022737"/>
    </source>
</evidence>
<dbReference type="GO" id="GO:0005178">
    <property type="term" value="F:integrin binding"/>
    <property type="evidence" value="ECO:0007669"/>
    <property type="project" value="TreeGrafter"/>
</dbReference>
<dbReference type="Pfam" id="PF18962">
    <property type="entry name" value="Por_Secre_tail"/>
    <property type="match status" value="1"/>
</dbReference>
<comment type="caution">
    <text evidence="6">The sequence shown here is derived from an EMBL/GenBank/DDBJ whole genome shotgun (WGS) entry which is preliminary data.</text>
</comment>
<feature type="region of interest" description="Disordered" evidence="4">
    <location>
        <begin position="258"/>
        <end position="277"/>
    </location>
</feature>
<dbReference type="GO" id="GO:0098609">
    <property type="term" value="P:cell-cell adhesion"/>
    <property type="evidence" value="ECO:0007669"/>
    <property type="project" value="TreeGrafter"/>
</dbReference>
<keyword evidence="1" id="KW-0732">Signal</keyword>
<dbReference type="RefSeq" id="WP_138364313.1">
    <property type="nucleotide sequence ID" value="NZ_VCEJ01000002.1"/>
</dbReference>
<evidence type="ECO:0000256" key="1">
    <source>
        <dbReference type="ARBA" id="ARBA00022729"/>
    </source>
</evidence>
<dbReference type="PANTHER" id="PTHR23220:SF122">
    <property type="entry name" value="INTEGRIN ALPHA-PS1"/>
    <property type="match status" value="1"/>
</dbReference>
<keyword evidence="2" id="KW-0677">Repeat</keyword>
<dbReference type="GO" id="GO:0008305">
    <property type="term" value="C:integrin complex"/>
    <property type="evidence" value="ECO:0007669"/>
    <property type="project" value="InterPro"/>
</dbReference>
<evidence type="ECO:0000313" key="6">
    <source>
        <dbReference type="EMBL" id="TLV03106.1"/>
    </source>
</evidence>
<dbReference type="Proteomes" id="UP000306402">
    <property type="component" value="Unassembled WGS sequence"/>
</dbReference>
<dbReference type="GO" id="GO:0007160">
    <property type="term" value="P:cell-matrix adhesion"/>
    <property type="evidence" value="ECO:0007669"/>
    <property type="project" value="TreeGrafter"/>
</dbReference>
<dbReference type="InterPro" id="IPR000413">
    <property type="entry name" value="Integrin_alpha"/>
</dbReference>
<organism evidence="6 7">
    <name type="scientific">Dyadobacter luticola</name>
    <dbReference type="NCBI Taxonomy" id="1979387"/>
    <lineage>
        <taxon>Bacteria</taxon>
        <taxon>Pseudomonadati</taxon>
        <taxon>Bacteroidota</taxon>
        <taxon>Cytophagia</taxon>
        <taxon>Cytophagales</taxon>
        <taxon>Spirosomataceae</taxon>
        <taxon>Dyadobacter</taxon>
    </lineage>
</organism>
<dbReference type="InterPro" id="IPR013517">
    <property type="entry name" value="FG-GAP"/>
</dbReference>
<protein>
    <submittedName>
        <fullName evidence="6">T9SS type A sorting domain-containing protein</fullName>
    </submittedName>
</protein>
<dbReference type="NCBIfam" id="TIGR04183">
    <property type="entry name" value="Por_Secre_tail"/>
    <property type="match status" value="1"/>
</dbReference>
<evidence type="ECO:0000256" key="4">
    <source>
        <dbReference type="SAM" id="MobiDB-lite"/>
    </source>
</evidence>
<keyword evidence="3" id="KW-0325">Glycoprotein</keyword>
<dbReference type="SUPFAM" id="SSF69318">
    <property type="entry name" value="Integrin alpha N-terminal domain"/>
    <property type="match status" value="5"/>
</dbReference>
<dbReference type="Pfam" id="PF01839">
    <property type="entry name" value="FG-GAP"/>
    <property type="match status" value="10"/>
</dbReference>
<dbReference type="Gene3D" id="2.130.10.130">
    <property type="entry name" value="Integrin alpha, N-terminal"/>
    <property type="match status" value="7"/>
</dbReference>
<proteinExistence type="predicted"/>
<dbReference type="OrthoDB" id="883622at2"/>
<dbReference type="GO" id="GO:0009897">
    <property type="term" value="C:external side of plasma membrane"/>
    <property type="evidence" value="ECO:0007669"/>
    <property type="project" value="TreeGrafter"/>
</dbReference>
<dbReference type="GO" id="GO:0007229">
    <property type="term" value="P:integrin-mediated signaling pathway"/>
    <property type="evidence" value="ECO:0007669"/>
    <property type="project" value="TreeGrafter"/>
</dbReference>
<reference evidence="6 7" key="1">
    <citation type="submission" date="2019-05" db="EMBL/GenBank/DDBJ databases">
        <authorList>
            <person name="Qu J.-H."/>
        </authorList>
    </citation>
    <scope>NUCLEOTIDE SEQUENCE [LARGE SCALE GENOMIC DNA]</scope>
    <source>
        <strain evidence="6 7">T17</strain>
    </source>
</reference>